<dbReference type="Proteomes" id="UP000663792">
    <property type="component" value="Unassembled WGS sequence"/>
</dbReference>
<dbReference type="EMBL" id="JAERWK010000001">
    <property type="protein sequence ID" value="MBM9465734.1"/>
    <property type="molecule type" value="Genomic_DNA"/>
</dbReference>
<evidence type="ECO:0000313" key="6">
    <source>
        <dbReference type="Proteomes" id="UP000663792"/>
    </source>
</evidence>
<feature type="compositionally biased region" description="Low complexity" evidence="2">
    <location>
        <begin position="22"/>
        <end position="37"/>
    </location>
</feature>
<evidence type="ECO:0000313" key="5">
    <source>
        <dbReference type="EMBL" id="MBM9465734.1"/>
    </source>
</evidence>
<sequence>MTDPDPDPDPEVTAARLGSFPTPGSASRSARASTAPGVSDATLTAVERAAGRLARLSVALMDQRLSWFGDLSAQQRSWVTLVAQAGISGYTRWVNHPAAGQRITGEVFSAAPREFTRSLPLRRTVELLRIAIVVAEEHLPTLADGPTETAALRESLLRYSREVAFAAASVYAIAAETRGAWDARLEAAVVDGIVRGEDPATLSARAAALDWDPTAAVRVVVGTAPAGDRAEVLDAVADWASGRRALAGVQGDRLVVVVAAGPGIDPDADLETAVRDPELLQHFGSGPVVTGRSGTGLRGATGSAAEAAAGLRVASAWPAAPRPIDADDLLVERVLAGDERAARRLRGTVYQPLAAASGGLLDTIDAYLTAGGGLEPAARSLFVHPNTVRYRLRRVTEITGRDPWHPRDLAVLRTAVILGRLADATGDPDVRP</sequence>
<evidence type="ECO:0000259" key="3">
    <source>
        <dbReference type="Pfam" id="PF13556"/>
    </source>
</evidence>
<dbReference type="PANTHER" id="PTHR33744">
    <property type="entry name" value="CARBOHYDRATE DIACID REGULATOR"/>
    <property type="match status" value="1"/>
</dbReference>
<dbReference type="InterPro" id="IPR051448">
    <property type="entry name" value="CdaR-like_regulators"/>
</dbReference>
<feature type="domain" description="PucR C-terminal helix-turn-helix" evidence="3">
    <location>
        <begin position="360"/>
        <end position="416"/>
    </location>
</feature>
<protein>
    <submittedName>
        <fullName evidence="5">Helix-turn-helix domain-containing protein</fullName>
    </submittedName>
</protein>
<dbReference type="AlphaFoldDB" id="A0A938YCL6"/>
<dbReference type="Pfam" id="PF17853">
    <property type="entry name" value="GGDEF_2"/>
    <property type="match status" value="1"/>
</dbReference>
<dbReference type="RefSeq" id="WP_205258690.1">
    <property type="nucleotide sequence ID" value="NZ_JAERWK010000001.1"/>
</dbReference>
<evidence type="ECO:0000259" key="4">
    <source>
        <dbReference type="Pfam" id="PF17853"/>
    </source>
</evidence>
<organism evidence="5 6">
    <name type="scientific">Nakamurella leprariae</name>
    <dbReference type="NCBI Taxonomy" id="2803911"/>
    <lineage>
        <taxon>Bacteria</taxon>
        <taxon>Bacillati</taxon>
        <taxon>Actinomycetota</taxon>
        <taxon>Actinomycetes</taxon>
        <taxon>Nakamurellales</taxon>
        <taxon>Nakamurellaceae</taxon>
        <taxon>Nakamurella</taxon>
    </lineage>
</organism>
<evidence type="ECO:0000256" key="1">
    <source>
        <dbReference type="ARBA" id="ARBA00006754"/>
    </source>
</evidence>
<feature type="compositionally biased region" description="Acidic residues" evidence="2">
    <location>
        <begin position="1"/>
        <end position="10"/>
    </location>
</feature>
<dbReference type="InterPro" id="IPR025736">
    <property type="entry name" value="PucR_C-HTH_dom"/>
</dbReference>
<comment type="caution">
    <text evidence="5">The sequence shown here is derived from an EMBL/GenBank/DDBJ whole genome shotgun (WGS) entry which is preliminary data.</text>
</comment>
<feature type="domain" description="CdaR GGDEF-like" evidence="4">
    <location>
        <begin position="197"/>
        <end position="313"/>
    </location>
</feature>
<dbReference type="InterPro" id="IPR041522">
    <property type="entry name" value="CdaR_GGDEF"/>
</dbReference>
<evidence type="ECO:0000256" key="2">
    <source>
        <dbReference type="SAM" id="MobiDB-lite"/>
    </source>
</evidence>
<dbReference type="PANTHER" id="PTHR33744:SF7">
    <property type="entry name" value="PUCR FAMILY TRANSCRIPTIONAL REGULATOR"/>
    <property type="match status" value="1"/>
</dbReference>
<dbReference type="InterPro" id="IPR042070">
    <property type="entry name" value="PucR_C-HTH_sf"/>
</dbReference>
<comment type="similarity">
    <text evidence="1">Belongs to the CdaR family.</text>
</comment>
<dbReference type="Gene3D" id="1.10.10.2840">
    <property type="entry name" value="PucR C-terminal helix-turn-helix domain"/>
    <property type="match status" value="1"/>
</dbReference>
<name>A0A938YCL6_9ACTN</name>
<gene>
    <name evidence="5" type="ORF">JL106_00390</name>
</gene>
<feature type="region of interest" description="Disordered" evidence="2">
    <location>
        <begin position="1"/>
        <end position="39"/>
    </location>
</feature>
<proteinExistence type="inferred from homology"/>
<keyword evidence="6" id="KW-1185">Reference proteome</keyword>
<accession>A0A938YCL6</accession>
<dbReference type="Pfam" id="PF13556">
    <property type="entry name" value="HTH_30"/>
    <property type="match status" value="1"/>
</dbReference>
<reference evidence="5" key="1">
    <citation type="submission" date="2021-01" db="EMBL/GenBank/DDBJ databases">
        <title>YIM 132084 draft genome.</title>
        <authorList>
            <person name="An D."/>
        </authorList>
    </citation>
    <scope>NUCLEOTIDE SEQUENCE</scope>
    <source>
        <strain evidence="5">YIM 132084</strain>
    </source>
</reference>